<evidence type="ECO:0000256" key="1">
    <source>
        <dbReference type="PROSITE-ProRule" id="PRU00206"/>
    </source>
</evidence>
<sequence length="185" mass="20863">MLQASLAITHKPTPSSGCDEDIPSRDAPSPQIYPSYDAMQATVCGGGEYLDWFKCKPCEDGTFMTRRMAEGKQYARCLSCYEPKLYEIVTAPCTKTRDAIIMCEDGYYRRDVPGKPCQSECTRCDVCGLGRSMFKNFQRRECSGYKNTICCHGYDMDAEDDVCVLTFKPTQNIIETTKMTTKSFT</sequence>
<dbReference type="AlphaFoldDB" id="A0AAV2HT13"/>
<dbReference type="Proteomes" id="UP001497497">
    <property type="component" value="Unassembled WGS sequence"/>
</dbReference>
<proteinExistence type="predicted"/>
<reference evidence="4 5" key="1">
    <citation type="submission" date="2024-04" db="EMBL/GenBank/DDBJ databases">
        <authorList>
            <consortium name="Genoscope - CEA"/>
            <person name="William W."/>
        </authorList>
    </citation>
    <scope>NUCLEOTIDE SEQUENCE [LARGE SCALE GENOMIC DNA]</scope>
</reference>
<dbReference type="EMBL" id="CAXITT010000256">
    <property type="protein sequence ID" value="CAL1537242.1"/>
    <property type="molecule type" value="Genomic_DNA"/>
</dbReference>
<comment type="caution">
    <text evidence="4">The sequence shown here is derived from an EMBL/GenBank/DDBJ whole genome shotgun (WGS) entry which is preliminary data.</text>
</comment>
<evidence type="ECO:0000256" key="2">
    <source>
        <dbReference type="SAM" id="MobiDB-lite"/>
    </source>
</evidence>
<evidence type="ECO:0000259" key="3">
    <source>
        <dbReference type="PROSITE" id="PS50050"/>
    </source>
</evidence>
<evidence type="ECO:0000313" key="5">
    <source>
        <dbReference type="Proteomes" id="UP001497497"/>
    </source>
</evidence>
<evidence type="ECO:0000313" key="4">
    <source>
        <dbReference type="EMBL" id="CAL1537242.1"/>
    </source>
</evidence>
<protein>
    <recommendedName>
        <fullName evidence="3">TNFR-Cys domain-containing protein</fullName>
    </recommendedName>
</protein>
<feature type="domain" description="TNFR-Cys" evidence="3">
    <location>
        <begin position="102"/>
        <end position="150"/>
    </location>
</feature>
<name>A0AAV2HT13_LYMST</name>
<gene>
    <name evidence="4" type="ORF">GSLYS_00011155001</name>
</gene>
<feature type="non-terminal residue" evidence="4">
    <location>
        <position position="185"/>
    </location>
</feature>
<dbReference type="InterPro" id="IPR001368">
    <property type="entry name" value="TNFR/NGFR_Cys_rich_reg"/>
</dbReference>
<dbReference type="PROSITE" id="PS50050">
    <property type="entry name" value="TNFR_NGFR_2"/>
    <property type="match status" value="1"/>
</dbReference>
<comment type="caution">
    <text evidence="1">Lacks conserved residue(s) required for the propagation of feature annotation.</text>
</comment>
<accession>A0AAV2HT13</accession>
<feature type="region of interest" description="Disordered" evidence="2">
    <location>
        <begin position="1"/>
        <end position="24"/>
    </location>
</feature>
<keyword evidence="5" id="KW-1185">Reference proteome</keyword>
<organism evidence="4 5">
    <name type="scientific">Lymnaea stagnalis</name>
    <name type="common">Great pond snail</name>
    <name type="synonym">Helix stagnalis</name>
    <dbReference type="NCBI Taxonomy" id="6523"/>
    <lineage>
        <taxon>Eukaryota</taxon>
        <taxon>Metazoa</taxon>
        <taxon>Spiralia</taxon>
        <taxon>Lophotrochozoa</taxon>
        <taxon>Mollusca</taxon>
        <taxon>Gastropoda</taxon>
        <taxon>Heterobranchia</taxon>
        <taxon>Euthyneura</taxon>
        <taxon>Panpulmonata</taxon>
        <taxon>Hygrophila</taxon>
        <taxon>Lymnaeoidea</taxon>
        <taxon>Lymnaeidae</taxon>
        <taxon>Lymnaea</taxon>
    </lineage>
</organism>
<dbReference type="Gene3D" id="2.10.50.10">
    <property type="entry name" value="Tumor Necrosis Factor Receptor, subunit A, domain 2"/>
    <property type="match status" value="1"/>
</dbReference>
<feature type="repeat" description="TNFR-Cys" evidence="1">
    <location>
        <begin position="102"/>
        <end position="150"/>
    </location>
</feature>